<evidence type="ECO:0000256" key="1">
    <source>
        <dbReference type="SAM" id="Phobius"/>
    </source>
</evidence>
<evidence type="ECO:0000313" key="2">
    <source>
        <dbReference type="EMBL" id="UJG40145.1"/>
    </source>
</evidence>
<dbReference type="Proteomes" id="UP001201020">
    <property type="component" value="Chromosome"/>
</dbReference>
<dbReference type="AlphaFoldDB" id="A0A9Y1BK07"/>
<organism evidence="2">
    <name type="scientific">Candidatus Heimdallarchaeum aukensis</name>
    <dbReference type="NCBI Taxonomy" id="2876573"/>
    <lineage>
        <taxon>Archaea</taxon>
        <taxon>Promethearchaeati</taxon>
        <taxon>Candidatus Heimdallarchaeota</taxon>
        <taxon>Candidatus Heimdallarchaeia (ex Rinke et al. 2021) (nom. nud.)</taxon>
        <taxon>Candidatus Heimdallarchaeales</taxon>
        <taxon>Candidatus Heimdallarchaeaceae</taxon>
        <taxon>Candidatus Heimdallarchaeum</taxon>
    </lineage>
</organism>
<dbReference type="EMBL" id="CP084166">
    <property type="protein sequence ID" value="UJG40145.1"/>
    <property type="molecule type" value="Genomic_DNA"/>
</dbReference>
<keyword evidence="1" id="KW-1133">Transmembrane helix</keyword>
<keyword evidence="1" id="KW-0812">Transmembrane</keyword>
<accession>A0A9Y1BK07</accession>
<feature type="transmembrane region" description="Helical" evidence="1">
    <location>
        <begin position="30"/>
        <end position="51"/>
    </location>
</feature>
<protein>
    <submittedName>
        <fullName evidence="2">Uncharacterized protein</fullName>
    </submittedName>
</protein>
<name>A0A9Y1BK07_9ARCH</name>
<reference evidence="2" key="1">
    <citation type="journal article" date="2022" name="Nat. Microbiol.">
        <title>Unique mobile elements and scalable gene flow at the prokaryote-eukaryote boundary revealed by circularized Asgard archaea genomes.</title>
        <authorList>
            <person name="Wu F."/>
            <person name="Speth D.R."/>
            <person name="Philosof A."/>
            <person name="Cremiere A."/>
            <person name="Narayanan A."/>
            <person name="Barco R.A."/>
            <person name="Connon S.A."/>
            <person name="Amend J.P."/>
            <person name="Antoshechkin I.A."/>
            <person name="Orphan V.J."/>
        </authorList>
    </citation>
    <scope>NUCLEOTIDE SEQUENCE</scope>
    <source>
        <strain evidence="2">PM71</strain>
    </source>
</reference>
<gene>
    <name evidence="2" type="ORF">K9W45_09910</name>
</gene>
<proteinExistence type="predicted"/>
<sequence length="53" mass="6195">MSDDKINEEKLEDEKIDDEEEYVGRDWNKILMGVLFVFAATVTWYVIQAILGN</sequence>
<keyword evidence="1" id="KW-0472">Membrane</keyword>